<organism evidence="2">
    <name type="scientific">Trypanosoma congolense (strain IL3000)</name>
    <dbReference type="NCBI Taxonomy" id="1068625"/>
    <lineage>
        <taxon>Eukaryota</taxon>
        <taxon>Discoba</taxon>
        <taxon>Euglenozoa</taxon>
        <taxon>Kinetoplastea</taxon>
        <taxon>Metakinetoplastina</taxon>
        <taxon>Trypanosomatida</taxon>
        <taxon>Trypanosomatidae</taxon>
        <taxon>Trypanosoma</taxon>
        <taxon>Nannomonas</taxon>
    </lineage>
</organism>
<accession>G0UX82</accession>
<dbReference type="InterPro" id="IPR052695">
    <property type="entry name" value="Kinetoplast-DNA-binding"/>
</dbReference>
<feature type="region of interest" description="Disordered" evidence="1">
    <location>
        <begin position="111"/>
        <end position="145"/>
    </location>
</feature>
<gene>
    <name evidence="2" type="ORF">TCIL3000_10_7740</name>
</gene>
<evidence type="ECO:0000313" key="2">
    <source>
        <dbReference type="EMBL" id="CCC93999.1"/>
    </source>
</evidence>
<dbReference type="AlphaFoldDB" id="G0UX82"/>
<evidence type="ECO:0000256" key="1">
    <source>
        <dbReference type="SAM" id="MobiDB-lite"/>
    </source>
</evidence>
<dbReference type="SUPFAM" id="SSF47095">
    <property type="entry name" value="HMG-box"/>
    <property type="match status" value="1"/>
</dbReference>
<dbReference type="PANTHER" id="PTHR37564:SF2">
    <property type="entry name" value="DNA-ASSOCIATED PROTEIN, PUTATIVE-RELATED"/>
    <property type="match status" value="1"/>
</dbReference>
<sequence>MKSCPSSARINALQQPSGVIAAHCPSMLSTLLRTLPCLILMHLIGNTSGPLTMLRVSRLALAIGSYALFMKEQKDNPALKGLPVGKRGQMTAKLYHELSPADRADLDRRAKAMPSATRKGSVKAKVKAKSPSNTSRNANKRPPSKYIQFVKANMSKYSQLPHRDRLVAIAKLWKQQKQATK</sequence>
<dbReference type="EMBL" id="HE575323">
    <property type="protein sequence ID" value="CCC93999.1"/>
    <property type="molecule type" value="Genomic_DNA"/>
</dbReference>
<proteinExistence type="predicted"/>
<dbReference type="VEuPathDB" id="TriTrypDB:TcIL3000_10_7740"/>
<dbReference type="InterPro" id="IPR036910">
    <property type="entry name" value="HMG_box_dom_sf"/>
</dbReference>
<dbReference type="Gene3D" id="1.10.30.10">
    <property type="entry name" value="High mobility group box domain"/>
    <property type="match status" value="1"/>
</dbReference>
<protein>
    <submittedName>
        <fullName evidence="2">Putative kinetoplast DNA-associated protein</fullName>
    </submittedName>
</protein>
<reference evidence="2" key="1">
    <citation type="journal article" date="2012" name="Proc. Natl. Acad. Sci. U.S.A.">
        <title>Antigenic diversity is generated by distinct evolutionary mechanisms in African trypanosome species.</title>
        <authorList>
            <person name="Jackson A.P."/>
            <person name="Berry A."/>
            <person name="Aslett M."/>
            <person name="Allison H.C."/>
            <person name="Burton P."/>
            <person name="Vavrova-Anderson J."/>
            <person name="Brown R."/>
            <person name="Browne H."/>
            <person name="Corton N."/>
            <person name="Hauser H."/>
            <person name="Gamble J."/>
            <person name="Gilderthorp R."/>
            <person name="Marcello L."/>
            <person name="McQuillan J."/>
            <person name="Otto T.D."/>
            <person name="Quail M.A."/>
            <person name="Sanders M.J."/>
            <person name="van Tonder A."/>
            <person name="Ginger M.L."/>
            <person name="Field M.C."/>
            <person name="Barry J.D."/>
            <person name="Hertz-Fowler C."/>
            <person name="Berriman M."/>
        </authorList>
    </citation>
    <scope>NUCLEOTIDE SEQUENCE</scope>
    <source>
        <strain evidence="2">IL3000</strain>
    </source>
</reference>
<name>G0UX82_TRYCI</name>
<dbReference type="PANTHER" id="PTHR37564">
    <property type="entry name" value="KINETOPLAST DNA-ASSOCIATED PROTEIN"/>
    <property type="match status" value="1"/>
</dbReference>